<evidence type="ECO:0000256" key="4">
    <source>
        <dbReference type="ARBA" id="ARBA00022777"/>
    </source>
</evidence>
<comment type="subcellular location">
    <subcellularLocation>
        <location evidence="7">Cytoplasm</location>
    </subcellularLocation>
</comment>
<dbReference type="Gene3D" id="3.40.50.300">
    <property type="entry name" value="P-loop containing nucleotide triphosphate hydrolases"/>
    <property type="match status" value="1"/>
</dbReference>
<protein>
    <recommendedName>
        <fullName evidence="7">Shikimate kinase</fullName>
        <shortName evidence="7">SK</shortName>
        <ecNumber evidence="7">2.7.1.71</ecNumber>
    </recommendedName>
</protein>
<dbReference type="OrthoDB" id="9800332at2"/>
<sequence>MLDPLSLNKIWLIGFMGCGKSTLGAKLARVLSYKLLDTDLQIAAQENLSIERIFQEKGEMYFRDLERGLVKQLEQVASPLVIATGGGLPLHTPLKGTIVYLNLDFESLHARLLNDPNPRPLFKDKKSLRALYEQRAPLYKKMATLSLDAKGAPKELALQLVTLLREQTPHNRAH</sequence>
<evidence type="ECO:0000256" key="5">
    <source>
        <dbReference type="ARBA" id="ARBA00022840"/>
    </source>
</evidence>
<dbReference type="InterPro" id="IPR000623">
    <property type="entry name" value="Shikimate_kinase/TSH1"/>
</dbReference>
<gene>
    <name evidence="7" type="primary">aroK</name>
    <name evidence="8" type="ORF">HHE01_16230</name>
</gene>
<dbReference type="GO" id="GO:0009423">
    <property type="term" value="P:chorismate biosynthetic process"/>
    <property type="evidence" value="ECO:0007669"/>
    <property type="project" value="UniProtKB-UniRule"/>
</dbReference>
<dbReference type="Proteomes" id="UP000046090">
    <property type="component" value="Unassembled WGS sequence"/>
</dbReference>
<keyword evidence="7" id="KW-0963">Cytoplasm</keyword>
<feature type="binding site" evidence="7">
    <location>
        <position position="63"/>
    </location>
    <ligand>
        <name>substrate</name>
    </ligand>
</feature>
<comment type="cofactor">
    <cofactor evidence="7">
        <name>Mg(2+)</name>
        <dbReference type="ChEBI" id="CHEBI:18420"/>
    </cofactor>
    <text evidence="7">Binds 1 Mg(2+) ion per subunit.</text>
</comment>
<dbReference type="HAMAP" id="MF_00109">
    <property type="entry name" value="Shikimate_kinase"/>
    <property type="match status" value="1"/>
</dbReference>
<keyword evidence="2 7" id="KW-0808">Transferase</keyword>
<dbReference type="AlphaFoldDB" id="A0A0K2Y739"/>
<evidence type="ECO:0000256" key="1">
    <source>
        <dbReference type="ARBA" id="ARBA00022605"/>
    </source>
</evidence>
<dbReference type="GO" id="GO:0005829">
    <property type="term" value="C:cytosol"/>
    <property type="evidence" value="ECO:0007669"/>
    <property type="project" value="TreeGrafter"/>
</dbReference>
<keyword evidence="9" id="KW-1185">Reference proteome</keyword>
<dbReference type="EMBL" id="CDMK01000001">
    <property type="protein sequence ID" value="CRI33937.1"/>
    <property type="molecule type" value="Genomic_DNA"/>
</dbReference>
<feature type="binding site" evidence="7">
    <location>
        <position position="39"/>
    </location>
    <ligand>
        <name>substrate</name>
    </ligand>
</feature>
<dbReference type="GO" id="GO:0005524">
    <property type="term" value="F:ATP binding"/>
    <property type="evidence" value="ECO:0007669"/>
    <property type="project" value="UniProtKB-UniRule"/>
</dbReference>
<dbReference type="Pfam" id="PF01202">
    <property type="entry name" value="SKI"/>
    <property type="match status" value="1"/>
</dbReference>
<dbReference type="InterPro" id="IPR027417">
    <property type="entry name" value="P-loop_NTPase"/>
</dbReference>
<keyword evidence="7" id="KW-0460">Magnesium</keyword>
<keyword evidence="5 7" id="KW-0067">ATP-binding</keyword>
<comment type="subunit">
    <text evidence="7">Monomer.</text>
</comment>
<feature type="binding site" evidence="7">
    <location>
        <position position="119"/>
    </location>
    <ligand>
        <name>ATP</name>
        <dbReference type="ChEBI" id="CHEBI:30616"/>
    </ligand>
</feature>
<name>A0A0K2Y739_HELHE</name>
<dbReference type="GeneID" id="76196573"/>
<dbReference type="STRING" id="1216962.BN341_1310"/>
<reference evidence="9" key="1">
    <citation type="submission" date="2014-12" db="EMBL/GenBank/DDBJ databases">
        <authorList>
            <person name="Smet A."/>
        </authorList>
    </citation>
    <scope>NUCLEOTIDE SEQUENCE [LARGE SCALE GENOMIC DNA]</scope>
</reference>
<evidence type="ECO:0000313" key="9">
    <source>
        <dbReference type="Proteomes" id="UP000046090"/>
    </source>
</evidence>
<organism evidence="8 9">
    <name type="scientific">Helicobacter heilmannii</name>
    <dbReference type="NCBI Taxonomy" id="35817"/>
    <lineage>
        <taxon>Bacteria</taxon>
        <taxon>Pseudomonadati</taxon>
        <taxon>Campylobacterota</taxon>
        <taxon>Epsilonproteobacteria</taxon>
        <taxon>Campylobacterales</taxon>
        <taxon>Helicobacteraceae</taxon>
        <taxon>Helicobacter</taxon>
    </lineage>
</organism>
<accession>A0A0K2Y739</accession>
<proteinExistence type="inferred from homology"/>
<comment type="catalytic activity">
    <reaction evidence="7">
        <text>shikimate + ATP = 3-phosphoshikimate + ADP + H(+)</text>
        <dbReference type="Rhea" id="RHEA:13121"/>
        <dbReference type="ChEBI" id="CHEBI:15378"/>
        <dbReference type="ChEBI" id="CHEBI:30616"/>
        <dbReference type="ChEBI" id="CHEBI:36208"/>
        <dbReference type="ChEBI" id="CHEBI:145989"/>
        <dbReference type="ChEBI" id="CHEBI:456216"/>
        <dbReference type="EC" id="2.7.1.71"/>
    </reaction>
</comment>
<dbReference type="EC" id="2.7.1.71" evidence="7"/>
<comment type="pathway">
    <text evidence="7">Metabolic intermediate biosynthesis; chorismate biosynthesis; chorismate from D-erythrose 4-phosphate and phosphoenolpyruvate: step 5/7.</text>
</comment>
<keyword evidence="4 7" id="KW-0418">Kinase</keyword>
<dbReference type="RefSeq" id="WP_015105993.1">
    <property type="nucleotide sequence ID" value="NZ_AP026684.1"/>
</dbReference>
<dbReference type="PANTHER" id="PTHR21087:SF16">
    <property type="entry name" value="SHIKIMATE KINASE 1, CHLOROPLASTIC"/>
    <property type="match status" value="1"/>
</dbReference>
<comment type="function">
    <text evidence="7">Catalyzes the specific phosphorylation of the 3-hydroxyl group of shikimic acid using ATP as a cosubstrate.</text>
</comment>
<comment type="similarity">
    <text evidence="7">Belongs to the shikimate kinase family.</text>
</comment>
<dbReference type="PRINTS" id="PR01100">
    <property type="entry name" value="SHIKIMTKNASE"/>
</dbReference>
<feature type="binding site" evidence="7">
    <location>
        <position position="86"/>
    </location>
    <ligand>
        <name>substrate</name>
    </ligand>
</feature>
<comment type="caution">
    <text evidence="7">Lacks conserved residue(s) required for the propagation of feature annotation.</text>
</comment>
<evidence type="ECO:0000256" key="6">
    <source>
        <dbReference type="ARBA" id="ARBA00023141"/>
    </source>
</evidence>
<dbReference type="GO" id="GO:0004765">
    <property type="term" value="F:shikimate kinase activity"/>
    <property type="evidence" value="ECO:0007669"/>
    <property type="project" value="UniProtKB-UniRule"/>
</dbReference>
<dbReference type="PANTHER" id="PTHR21087">
    <property type="entry name" value="SHIKIMATE KINASE"/>
    <property type="match status" value="1"/>
</dbReference>
<evidence type="ECO:0000256" key="2">
    <source>
        <dbReference type="ARBA" id="ARBA00022679"/>
    </source>
</evidence>
<evidence type="ECO:0000256" key="3">
    <source>
        <dbReference type="ARBA" id="ARBA00022741"/>
    </source>
</evidence>
<keyword evidence="7" id="KW-0479">Metal-binding</keyword>
<feature type="binding site" evidence="7">
    <location>
        <position position="21"/>
    </location>
    <ligand>
        <name>Mg(2+)</name>
        <dbReference type="ChEBI" id="CHEBI:18420"/>
    </ligand>
</feature>
<keyword evidence="3 7" id="KW-0547">Nucleotide-binding</keyword>
<feature type="binding site" evidence="7">
    <location>
        <position position="135"/>
    </location>
    <ligand>
        <name>substrate</name>
    </ligand>
</feature>
<dbReference type="SUPFAM" id="SSF52540">
    <property type="entry name" value="P-loop containing nucleoside triphosphate hydrolases"/>
    <property type="match status" value="1"/>
</dbReference>
<dbReference type="InterPro" id="IPR031322">
    <property type="entry name" value="Shikimate/glucono_kinase"/>
</dbReference>
<dbReference type="GO" id="GO:0000287">
    <property type="term" value="F:magnesium ion binding"/>
    <property type="evidence" value="ECO:0007669"/>
    <property type="project" value="UniProtKB-UniRule"/>
</dbReference>
<dbReference type="GO" id="GO:0008652">
    <property type="term" value="P:amino acid biosynthetic process"/>
    <property type="evidence" value="ECO:0007669"/>
    <property type="project" value="UniProtKB-KW"/>
</dbReference>
<keyword evidence="1 7" id="KW-0028">Amino-acid biosynthesis</keyword>
<evidence type="ECO:0000256" key="7">
    <source>
        <dbReference type="HAMAP-Rule" id="MF_00109"/>
    </source>
</evidence>
<feature type="binding site" evidence="7">
    <location>
        <begin position="17"/>
        <end position="22"/>
    </location>
    <ligand>
        <name>ATP</name>
        <dbReference type="ChEBI" id="CHEBI:30616"/>
    </ligand>
</feature>
<dbReference type="UniPathway" id="UPA00053">
    <property type="reaction ID" value="UER00088"/>
</dbReference>
<dbReference type="CDD" id="cd00464">
    <property type="entry name" value="SK"/>
    <property type="match status" value="1"/>
</dbReference>
<evidence type="ECO:0000313" key="8">
    <source>
        <dbReference type="EMBL" id="CRI33937.1"/>
    </source>
</evidence>
<keyword evidence="6 7" id="KW-0057">Aromatic amino acid biosynthesis</keyword>
<dbReference type="GO" id="GO:0009073">
    <property type="term" value="P:aromatic amino acid family biosynthetic process"/>
    <property type="evidence" value="ECO:0007669"/>
    <property type="project" value="UniProtKB-KW"/>
</dbReference>